<dbReference type="PROSITE" id="PS51318">
    <property type="entry name" value="TAT"/>
    <property type="match status" value="1"/>
</dbReference>
<accession>I0WHT6</accession>
<dbReference type="NCBIfam" id="TIGR01409">
    <property type="entry name" value="TAT_signal_seq"/>
    <property type="match status" value="1"/>
</dbReference>
<reference evidence="3 4" key="1">
    <citation type="journal article" date="2012" name="J. Bacteriol.">
        <title>Genome Sequence of the Halotolerant Bacterium Imtechella halotolerans K1T.</title>
        <authorList>
            <person name="Kumar S."/>
            <person name="Vikram S."/>
            <person name="Subramanian S."/>
            <person name="Raghava G.P."/>
            <person name="Pinnaka A.K."/>
        </authorList>
    </citation>
    <scope>NUCLEOTIDE SEQUENCE [LARGE SCALE GENOMIC DNA]</scope>
    <source>
        <strain evidence="3 4">K1</strain>
    </source>
</reference>
<dbReference type="OrthoDB" id="1776264at2"/>
<sequence>MKDRRDFLKKIGIAAGGAASVGFLPSTLLGQPVHKVLDKEPFQGLATIDIKGSVTSGGYALSNVVITDGVTVTSTDENGSFSLITSPSQDFIYMSTPSGYKINSLQNGSARFFLPIVKENPEQEIHFELEELKESDKKHHFVVLADPQIQNAYEVEQFLTVAMPDVKKTIESIESSNVFGIGCGDLVFDRLELFKDYNEGIKSTGVPFFQVLGNHDMDLGVRSDEMTTSTFNQLFGPQYYSFNRGDVHYVVLDDVFFIGVDKKYIGYINEVQLSWLEKDLSYVPHGTTVVVALHIPTYTGAVKRYPDRDSIGGIVNNRQHLYKLLEPYNTHILSGHTHFNDNMLLKDNLFEHCHGTLCGAWWSGPICYDGTPSGYGVYSVEGSKLSWYYKSTGKDKTHQLRVYEKGRHPEFQDRWCVNIWNWDPEWTITWFENGKSKGAPERIVARDPLSIELHDGPELPKRRKWVEPQLSDHMFFFDPSPKAKTIKVEAVDRFGNVYSETVTV</sequence>
<feature type="domain" description="Calcineurin-like phosphoesterase N-terminal" evidence="2">
    <location>
        <begin position="52"/>
        <end position="129"/>
    </location>
</feature>
<evidence type="ECO:0000259" key="1">
    <source>
        <dbReference type="Pfam" id="PF16370"/>
    </source>
</evidence>
<evidence type="ECO:0000313" key="3">
    <source>
        <dbReference type="EMBL" id="EID75952.1"/>
    </source>
</evidence>
<dbReference type="InterPro" id="IPR051918">
    <property type="entry name" value="STPP_CPPED1"/>
</dbReference>
<dbReference type="Pfam" id="PF16371">
    <property type="entry name" value="MetallophosN"/>
    <property type="match status" value="1"/>
</dbReference>
<gene>
    <name evidence="3" type="ORF">W5A_03379</name>
</gene>
<dbReference type="PATRIC" id="fig|946077.3.peg.686"/>
<organism evidence="3 4">
    <name type="scientific">Imtechella halotolerans K1</name>
    <dbReference type="NCBI Taxonomy" id="946077"/>
    <lineage>
        <taxon>Bacteria</taxon>
        <taxon>Pseudomonadati</taxon>
        <taxon>Bacteroidota</taxon>
        <taxon>Flavobacteriia</taxon>
        <taxon>Flavobacteriales</taxon>
        <taxon>Flavobacteriaceae</taxon>
        <taxon>Imtechella</taxon>
    </lineage>
</organism>
<feature type="domain" description="Calcineurin-like phosphoesterase C-terminal" evidence="1">
    <location>
        <begin position="351"/>
        <end position="498"/>
    </location>
</feature>
<dbReference type="eggNOG" id="COG1409">
    <property type="taxonomic scope" value="Bacteria"/>
</dbReference>
<dbReference type="InterPro" id="IPR032285">
    <property type="entry name" value="Metallophos_N"/>
</dbReference>
<protein>
    <recommendedName>
        <fullName evidence="5">Metallophosphoesterase</fullName>
    </recommendedName>
</protein>
<dbReference type="InterPro" id="IPR019546">
    <property type="entry name" value="TAT_signal_bac_arc"/>
</dbReference>
<dbReference type="InterPro" id="IPR006311">
    <property type="entry name" value="TAT_signal"/>
</dbReference>
<keyword evidence="4" id="KW-1185">Reference proteome</keyword>
<dbReference type="EMBL" id="AJJU01000003">
    <property type="protein sequence ID" value="EID75952.1"/>
    <property type="molecule type" value="Genomic_DNA"/>
</dbReference>
<dbReference type="InterPro" id="IPR032288">
    <property type="entry name" value="Metallophos_C"/>
</dbReference>
<dbReference type="SUPFAM" id="SSF56300">
    <property type="entry name" value="Metallo-dependent phosphatases"/>
    <property type="match status" value="1"/>
</dbReference>
<comment type="caution">
    <text evidence="3">The sequence shown here is derived from an EMBL/GenBank/DDBJ whole genome shotgun (WGS) entry which is preliminary data.</text>
</comment>
<dbReference type="Gene3D" id="3.60.21.10">
    <property type="match status" value="1"/>
</dbReference>
<dbReference type="RefSeq" id="WP_008237419.1">
    <property type="nucleotide sequence ID" value="NZ_AJJU01000003.1"/>
</dbReference>
<dbReference type="InterPro" id="IPR029052">
    <property type="entry name" value="Metallo-depent_PP-like"/>
</dbReference>
<evidence type="ECO:0000259" key="2">
    <source>
        <dbReference type="Pfam" id="PF16371"/>
    </source>
</evidence>
<dbReference type="Pfam" id="PF16370">
    <property type="entry name" value="MetallophosC"/>
    <property type="match status" value="1"/>
</dbReference>
<dbReference type="PANTHER" id="PTHR43143">
    <property type="entry name" value="METALLOPHOSPHOESTERASE, CALCINEURIN SUPERFAMILY"/>
    <property type="match status" value="1"/>
</dbReference>
<dbReference type="AlphaFoldDB" id="I0WHT6"/>
<dbReference type="STRING" id="946077.W5A_03379"/>
<name>I0WHT6_9FLAO</name>
<proteinExistence type="predicted"/>
<evidence type="ECO:0008006" key="5">
    <source>
        <dbReference type="Google" id="ProtNLM"/>
    </source>
</evidence>
<dbReference type="Proteomes" id="UP000005938">
    <property type="component" value="Unassembled WGS sequence"/>
</dbReference>
<dbReference type="PANTHER" id="PTHR43143:SF1">
    <property type="entry name" value="SERINE_THREONINE-PROTEIN PHOSPHATASE CPPED1"/>
    <property type="match status" value="1"/>
</dbReference>
<evidence type="ECO:0000313" key="4">
    <source>
        <dbReference type="Proteomes" id="UP000005938"/>
    </source>
</evidence>